<evidence type="ECO:0000313" key="4">
    <source>
        <dbReference type="Proteomes" id="UP000030745"/>
    </source>
</evidence>
<dbReference type="OMA" id="NYQATIM"/>
<dbReference type="VEuPathDB" id="FungiDB:SPRG_19650"/>
<organism evidence="3 4">
    <name type="scientific">Saprolegnia parasitica (strain CBS 223.65)</name>
    <dbReference type="NCBI Taxonomy" id="695850"/>
    <lineage>
        <taxon>Eukaryota</taxon>
        <taxon>Sar</taxon>
        <taxon>Stramenopiles</taxon>
        <taxon>Oomycota</taxon>
        <taxon>Saprolegniomycetes</taxon>
        <taxon>Saprolegniales</taxon>
        <taxon>Saprolegniaceae</taxon>
        <taxon>Saprolegnia</taxon>
    </lineage>
</organism>
<evidence type="ECO:0000313" key="3">
    <source>
        <dbReference type="EMBL" id="KDO30493.1"/>
    </source>
</evidence>
<dbReference type="EMBL" id="KK583201">
    <property type="protein sequence ID" value="KDO30493.1"/>
    <property type="molecule type" value="Genomic_DNA"/>
</dbReference>
<dbReference type="AlphaFoldDB" id="A0A067CIY2"/>
<dbReference type="RefSeq" id="XP_012198877.1">
    <property type="nucleotide sequence ID" value="XM_012343487.1"/>
</dbReference>
<name>A0A067CIY2_SAPPC</name>
<dbReference type="KEGG" id="spar:SPRG_19650"/>
<accession>A0A067CIY2</accession>
<feature type="region of interest" description="Disordered" evidence="2">
    <location>
        <begin position="270"/>
        <end position="301"/>
    </location>
</feature>
<dbReference type="GeneID" id="24140965"/>
<gene>
    <name evidence="3" type="ORF">SPRG_19650</name>
</gene>
<sequence>MDCDGPDMVCFLEDDPPSEALASYDKFVKWVLHSPPSALDDSGAWPNDFDVLDVMIKADEAQAPSVALAKFQLAAAESISEELVDTLFELEREGDEVLELVDQLELEQLNYQATIMRLEKTILRQLQDREESIADQFALEQTIARLHTDDVPARSRKGLGISLNFGWPRGRSDTKECVKKEIELHEKLLAHEKLSLAEAKADLDQERFSTRALEKRCARLKLELAAATIAEDVFRSQLDAANSTHQALLTKLSLVPQIATKVYKAKLHAKMDQQPTPLIPPSYGSGGSNEPSSISQALGQQ</sequence>
<dbReference type="OrthoDB" id="74551at2759"/>
<feature type="compositionally biased region" description="Polar residues" evidence="2">
    <location>
        <begin position="288"/>
        <end position="301"/>
    </location>
</feature>
<protein>
    <submittedName>
        <fullName evidence="3">Uncharacterized protein</fullName>
    </submittedName>
</protein>
<reference evidence="3 4" key="1">
    <citation type="journal article" date="2013" name="PLoS Genet.">
        <title>Distinctive expansion of potential virulence genes in the genome of the oomycete fish pathogen Saprolegnia parasitica.</title>
        <authorList>
            <person name="Jiang R.H."/>
            <person name="de Bruijn I."/>
            <person name="Haas B.J."/>
            <person name="Belmonte R."/>
            <person name="Lobach L."/>
            <person name="Christie J."/>
            <person name="van den Ackerveken G."/>
            <person name="Bottin A."/>
            <person name="Bulone V."/>
            <person name="Diaz-Moreno S.M."/>
            <person name="Dumas B."/>
            <person name="Fan L."/>
            <person name="Gaulin E."/>
            <person name="Govers F."/>
            <person name="Grenville-Briggs L.J."/>
            <person name="Horner N.R."/>
            <person name="Levin J.Z."/>
            <person name="Mammella M."/>
            <person name="Meijer H.J."/>
            <person name="Morris P."/>
            <person name="Nusbaum C."/>
            <person name="Oome S."/>
            <person name="Phillips A.J."/>
            <person name="van Rooyen D."/>
            <person name="Rzeszutek E."/>
            <person name="Saraiva M."/>
            <person name="Secombes C.J."/>
            <person name="Seidl M.F."/>
            <person name="Snel B."/>
            <person name="Stassen J.H."/>
            <person name="Sykes S."/>
            <person name="Tripathy S."/>
            <person name="van den Berg H."/>
            <person name="Vega-Arreguin J.C."/>
            <person name="Wawra S."/>
            <person name="Young S.K."/>
            <person name="Zeng Q."/>
            <person name="Dieguez-Uribeondo J."/>
            <person name="Russ C."/>
            <person name="Tyler B.M."/>
            <person name="van West P."/>
        </authorList>
    </citation>
    <scope>NUCLEOTIDE SEQUENCE [LARGE SCALE GENOMIC DNA]</scope>
    <source>
        <strain evidence="3 4">CBS 223.65</strain>
    </source>
</reference>
<evidence type="ECO:0000256" key="2">
    <source>
        <dbReference type="SAM" id="MobiDB-lite"/>
    </source>
</evidence>
<keyword evidence="4" id="KW-1185">Reference proteome</keyword>
<feature type="coiled-coil region" evidence="1">
    <location>
        <begin position="73"/>
        <end position="121"/>
    </location>
</feature>
<dbReference type="Proteomes" id="UP000030745">
    <property type="component" value="Unassembled WGS sequence"/>
</dbReference>
<evidence type="ECO:0000256" key="1">
    <source>
        <dbReference type="SAM" id="Coils"/>
    </source>
</evidence>
<proteinExistence type="predicted"/>
<keyword evidence="1" id="KW-0175">Coiled coil</keyword>